<protein>
    <submittedName>
        <fullName evidence="2">Glyoxalase family protein</fullName>
    </submittedName>
</protein>
<gene>
    <name evidence="2" type="ORF">SAMN03080598_00701</name>
</gene>
<reference evidence="3" key="1">
    <citation type="submission" date="2016-10" db="EMBL/GenBank/DDBJ databases">
        <authorList>
            <person name="Varghese N."/>
            <person name="Submissions S."/>
        </authorList>
    </citation>
    <scope>NUCLEOTIDE SEQUENCE [LARGE SCALE GENOMIC DNA]</scope>
    <source>
        <strain evidence="3">DSM 17298</strain>
    </source>
</reference>
<dbReference type="Proteomes" id="UP000236736">
    <property type="component" value="Unassembled WGS sequence"/>
</dbReference>
<proteinExistence type="predicted"/>
<dbReference type="PROSITE" id="PS51819">
    <property type="entry name" value="VOC"/>
    <property type="match status" value="2"/>
</dbReference>
<dbReference type="InterPro" id="IPR029068">
    <property type="entry name" value="Glyas_Bleomycin-R_OHBP_Dase"/>
</dbReference>
<organism evidence="2 3">
    <name type="scientific">Algoriphagus boritolerans DSM 17298 = JCM 18970</name>
    <dbReference type="NCBI Taxonomy" id="1120964"/>
    <lineage>
        <taxon>Bacteria</taxon>
        <taxon>Pseudomonadati</taxon>
        <taxon>Bacteroidota</taxon>
        <taxon>Cytophagia</taxon>
        <taxon>Cytophagales</taxon>
        <taxon>Cyclobacteriaceae</taxon>
        <taxon>Algoriphagus</taxon>
    </lineage>
</organism>
<feature type="domain" description="VOC" evidence="1">
    <location>
        <begin position="146"/>
        <end position="280"/>
    </location>
</feature>
<dbReference type="PANTHER" id="PTHR36110:SF2">
    <property type="entry name" value="RING-CLEAVING DIOXYGENASE MHQE-RELATED"/>
    <property type="match status" value="1"/>
</dbReference>
<dbReference type="STRING" id="1120964.GCA_001313265_03673"/>
<dbReference type="Pfam" id="PF00903">
    <property type="entry name" value="Glyoxalase"/>
    <property type="match status" value="2"/>
</dbReference>
<evidence type="ECO:0000313" key="2">
    <source>
        <dbReference type="EMBL" id="SEF57981.1"/>
    </source>
</evidence>
<sequence length="325" mass="36773">MAFFLKFNSMTPLITGIHHITAIAGNPQKNVDFYSGILGLRLVKRTINFDAPDVYHFYFGDELGRPGTVFTTFPFTGARKGTKGAGELTYTAFSIGKDSLDFWIERLKKFGIAVSDIQTRFGEMLIRFEDHDSMGIELVANDRDDRPGWTYGHIPAAHSIKGFYGATLNLRAKELTVKLLTEHMDYRFIGQEGERFRYGTEGKPGDLVDIVIDRTGNRGQQSAGSVHHIAFRTANTTTQLEIQEILMRNGYQVTEVKDRNYFKSIYFREPGGVLFEIATDEPGFAIDEDEAHLGELIKLPEWAEPSRERIEKNLAPVKLDIESYV</sequence>
<dbReference type="CDD" id="cd08347">
    <property type="entry name" value="PcpA_C_like"/>
    <property type="match status" value="1"/>
</dbReference>
<name>A0A1H5T7A6_9BACT</name>
<dbReference type="SUPFAM" id="SSF54593">
    <property type="entry name" value="Glyoxalase/Bleomycin resistance protein/Dihydroxybiphenyl dioxygenase"/>
    <property type="match status" value="1"/>
</dbReference>
<feature type="domain" description="VOC" evidence="1">
    <location>
        <begin position="16"/>
        <end position="141"/>
    </location>
</feature>
<dbReference type="InterPro" id="IPR052537">
    <property type="entry name" value="Extradiol_RC_dioxygenase"/>
</dbReference>
<dbReference type="AlphaFoldDB" id="A0A1H5T7A6"/>
<dbReference type="InterPro" id="IPR037523">
    <property type="entry name" value="VOC_core"/>
</dbReference>
<dbReference type="Gene3D" id="3.10.180.10">
    <property type="entry name" value="2,3-Dihydroxybiphenyl 1,2-Dioxygenase, domain 1"/>
    <property type="match status" value="2"/>
</dbReference>
<evidence type="ECO:0000313" key="3">
    <source>
        <dbReference type="Proteomes" id="UP000236736"/>
    </source>
</evidence>
<dbReference type="EMBL" id="FNVR01000002">
    <property type="protein sequence ID" value="SEF57981.1"/>
    <property type="molecule type" value="Genomic_DNA"/>
</dbReference>
<dbReference type="InterPro" id="IPR004360">
    <property type="entry name" value="Glyas_Fos-R_dOase_dom"/>
</dbReference>
<keyword evidence="3" id="KW-1185">Reference proteome</keyword>
<accession>A0A1H5T7A6</accession>
<evidence type="ECO:0000259" key="1">
    <source>
        <dbReference type="PROSITE" id="PS51819"/>
    </source>
</evidence>
<dbReference type="PANTHER" id="PTHR36110">
    <property type="entry name" value="RING-CLEAVING DIOXYGENASE MHQE-RELATED"/>
    <property type="match status" value="1"/>
</dbReference>